<evidence type="ECO:0000313" key="1">
    <source>
        <dbReference type="EMBL" id="KAH6938048.1"/>
    </source>
</evidence>
<protein>
    <submittedName>
        <fullName evidence="1">Uncharacterized protein</fullName>
    </submittedName>
</protein>
<comment type="caution">
    <text evidence="1">The sequence shown here is derived from an EMBL/GenBank/DDBJ whole genome shotgun (WGS) entry which is preliminary data.</text>
</comment>
<accession>A0ACB7STL1</accession>
<dbReference type="Proteomes" id="UP000821845">
    <property type="component" value="Chromosome 2"/>
</dbReference>
<name>A0ACB7STL1_HYAAI</name>
<proteinExistence type="predicted"/>
<gene>
    <name evidence="1" type="ORF">HPB50_006567</name>
</gene>
<reference evidence="1" key="1">
    <citation type="submission" date="2020-05" db="EMBL/GenBank/DDBJ databases">
        <title>Large-scale comparative analyses of tick genomes elucidate their genetic diversity and vector capacities.</title>
        <authorList>
            <person name="Jia N."/>
            <person name="Wang J."/>
            <person name="Shi W."/>
            <person name="Du L."/>
            <person name="Sun Y."/>
            <person name="Zhan W."/>
            <person name="Jiang J."/>
            <person name="Wang Q."/>
            <person name="Zhang B."/>
            <person name="Ji P."/>
            <person name="Sakyi L.B."/>
            <person name="Cui X."/>
            <person name="Yuan T."/>
            <person name="Jiang B."/>
            <person name="Yang W."/>
            <person name="Lam T.T.-Y."/>
            <person name="Chang Q."/>
            <person name="Ding S."/>
            <person name="Wang X."/>
            <person name="Zhu J."/>
            <person name="Ruan X."/>
            <person name="Zhao L."/>
            <person name="Wei J."/>
            <person name="Que T."/>
            <person name="Du C."/>
            <person name="Cheng J."/>
            <person name="Dai P."/>
            <person name="Han X."/>
            <person name="Huang E."/>
            <person name="Gao Y."/>
            <person name="Liu J."/>
            <person name="Shao H."/>
            <person name="Ye R."/>
            <person name="Li L."/>
            <person name="Wei W."/>
            <person name="Wang X."/>
            <person name="Wang C."/>
            <person name="Yang T."/>
            <person name="Huo Q."/>
            <person name="Li W."/>
            <person name="Guo W."/>
            <person name="Chen H."/>
            <person name="Zhou L."/>
            <person name="Ni X."/>
            <person name="Tian J."/>
            <person name="Zhou Y."/>
            <person name="Sheng Y."/>
            <person name="Liu T."/>
            <person name="Pan Y."/>
            <person name="Xia L."/>
            <person name="Li J."/>
            <person name="Zhao F."/>
            <person name="Cao W."/>
        </authorList>
    </citation>
    <scope>NUCLEOTIDE SEQUENCE</scope>
    <source>
        <strain evidence="1">Hyas-2018</strain>
    </source>
</reference>
<keyword evidence="2" id="KW-1185">Reference proteome</keyword>
<sequence>MPNLAWTQLDAQKVADDAVAAKKEQLHAVGRFLWENPEIRFEEHKAHDVICTFLETEGFDVKRHYILPTAFRAEYGVGSTPVVVLLCEYDALPGIGHACGHNLIAQSALTAAVVVRDLMKSHDQLCGTPIQGRVVVLGTPAEEGGMGKELLLRAGALEGVDAALMAHPERTTSLRVILSGSCGVTALFESSCEDEQDVQSSALDAAVLAYSGLSLIRARLDPECRMHGVLLRSEATSTLDVLRSQLHICVRAPSTDGLLKVRRELEACMRAAAKATGCKVHVAEKQMFCKHMNLNEPLVRLFQTHAEAQGMVFEDAHTCRPQLSGATSDVGNVSHVVPTIHPTYRIESTGMNHTAEYCRAAGTRQSQETSLVVGKALGLTAFDLLRDHRLLDSARDDFQRRRTNSLV</sequence>
<evidence type="ECO:0000313" key="2">
    <source>
        <dbReference type="Proteomes" id="UP000821845"/>
    </source>
</evidence>
<organism evidence="1 2">
    <name type="scientific">Hyalomma asiaticum</name>
    <name type="common">Tick</name>
    <dbReference type="NCBI Taxonomy" id="266040"/>
    <lineage>
        <taxon>Eukaryota</taxon>
        <taxon>Metazoa</taxon>
        <taxon>Ecdysozoa</taxon>
        <taxon>Arthropoda</taxon>
        <taxon>Chelicerata</taxon>
        <taxon>Arachnida</taxon>
        <taxon>Acari</taxon>
        <taxon>Parasitiformes</taxon>
        <taxon>Ixodida</taxon>
        <taxon>Ixodoidea</taxon>
        <taxon>Ixodidae</taxon>
        <taxon>Hyalomminae</taxon>
        <taxon>Hyalomma</taxon>
    </lineage>
</organism>
<dbReference type="EMBL" id="CM023482">
    <property type="protein sequence ID" value="KAH6938048.1"/>
    <property type="molecule type" value="Genomic_DNA"/>
</dbReference>